<organism evidence="9 10">
    <name type="scientific">Acanthamoeba castellanii (strain ATCC 30010 / Neff)</name>
    <dbReference type="NCBI Taxonomy" id="1257118"/>
    <lineage>
        <taxon>Eukaryota</taxon>
        <taxon>Amoebozoa</taxon>
        <taxon>Discosea</taxon>
        <taxon>Longamoebia</taxon>
        <taxon>Centramoebida</taxon>
        <taxon>Acanthamoebidae</taxon>
        <taxon>Acanthamoeba</taxon>
    </lineage>
</organism>
<evidence type="ECO:0000256" key="3">
    <source>
        <dbReference type="ARBA" id="ARBA00009413"/>
    </source>
</evidence>
<feature type="compositionally biased region" description="Basic and acidic residues" evidence="7">
    <location>
        <begin position="309"/>
        <end position="321"/>
    </location>
</feature>
<feature type="region of interest" description="Disordered" evidence="7">
    <location>
        <begin position="76"/>
        <end position="132"/>
    </location>
</feature>
<keyword evidence="6" id="KW-0479">Metal-binding</keyword>
<dbReference type="VEuPathDB" id="AmoebaDB:ACA1_275750"/>
<sequence>MGAKGSKRRPHTSSSYTTDVLVSTTTPPAPDASSASPATALWEWADDSQVFRAYDAAATATLEAAFAAGQTAVTLIHGSHQPTPPPPTPAPSAATPPLPRAATATATATTTSLSGSSGSSGSSSSYTPTSTSADGTAAAAAAAGPVWEFEKEDGEWEAYDKLTTRLLEGSLTNGRANVVLNHGSFAVPGGYMVDFVGLTQTKQQSAHEVVRVRRTPAIDPLHYPAIAQAIAKAAAKGGGDDGDEEKSSGKEKEKAFSGVGKGKLREVGKLTRWARVTDKLIPEETCPVCLCEFEQEEEEGKEEEEEEEGKGKEAEADGKKKDASKKKKKSKKQPKEKAIEDEADDVIVRLSQCQGHYFHRDCIVHCFKSGFLQCPICNVVYGVRIGTMPEGTMNVSTSGPSLSGFEDCGTIQIDYYFSSGIQGPEHPNPGMSYGGTSRTAYLPDNKEGQEILKLFKIAWERRLLFTVGRSVTTGEDNQVVWGGVHQKTCTSGGATSFGYPDPTYFERVKAELAAKGVHPE</sequence>
<accession>L8GTF0</accession>
<comment type="catalytic activity">
    <reaction evidence="1">
        <text>S-ubiquitinyl-[E2 ubiquitin-conjugating enzyme]-L-cysteine + [acceptor protein]-L-lysine = [E2 ubiquitin-conjugating enzyme]-L-cysteine + N(6)-ubiquitinyl-[acceptor protein]-L-lysine.</text>
        <dbReference type="EC" id="2.3.2.27"/>
    </reaction>
</comment>
<feature type="compositionally biased region" description="Polar residues" evidence="7">
    <location>
        <begin position="12"/>
        <end position="22"/>
    </location>
</feature>
<dbReference type="SMART" id="SM00184">
    <property type="entry name" value="RING"/>
    <property type="match status" value="1"/>
</dbReference>
<dbReference type="GO" id="GO:0007219">
    <property type="term" value="P:Notch signaling pathway"/>
    <property type="evidence" value="ECO:0007669"/>
    <property type="project" value="InterPro"/>
</dbReference>
<dbReference type="PANTHER" id="PTHR12622">
    <property type="entry name" value="DELTEX-RELATED"/>
    <property type="match status" value="1"/>
</dbReference>
<dbReference type="InterPro" id="IPR039396">
    <property type="entry name" value="Deltex_C"/>
</dbReference>
<protein>
    <recommendedName>
        <fullName evidence="4">RING-type E3 ubiquitin transferase</fullName>
        <ecNumber evidence="4">2.3.2.27</ecNumber>
    </recommendedName>
</protein>
<dbReference type="OrthoDB" id="527344at2759"/>
<dbReference type="GO" id="GO:0016567">
    <property type="term" value="P:protein ubiquitination"/>
    <property type="evidence" value="ECO:0007669"/>
    <property type="project" value="UniProtKB-UniPathway"/>
</dbReference>
<evidence type="ECO:0000256" key="2">
    <source>
        <dbReference type="ARBA" id="ARBA00004906"/>
    </source>
</evidence>
<reference evidence="9 10" key="1">
    <citation type="journal article" date="2013" name="Genome Biol.">
        <title>Genome of Acanthamoeba castellanii highlights extensive lateral gene transfer and early evolution of tyrosine kinase signaling.</title>
        <authorList>
            <person name="Clarke M."/>
            <person name="Lohan A.J."/>
            <person name="Liu B."/>
            <person name="Lagkouvardos I."/>
            <person name="Roy S."/>
            <person name="Zafar N."/>
            <person name="Bertelli C."/>
            <person name="Schilde C."/>
            <person name="Kianianmomeni A."/>
            <person name="Burglin T.R."/>
            <person name="Frech C."/>
            <person name="Turcotte B."/>
            <person name="Kopec K.O."/>
            <person name="Synnott J.M."/>
            <person name="Choo C."/>
            <person name="Paponov I."/>
            <person name="Finkler A."/>
            <person name="Soon Heng Tan C."/>
            <person name="Hutchins A.P."/>
            <person name="Weinmeier T."/>
            <person name="Rattei T."/>
            <person name="Chu J.S."/>
            <person name="Gimenez G."/>
            <person name="Irimia M."/>
            <person name="Rigden D.J."/>
            <person name="Fitzpatrick D.A."/>
            <person name="Lorenzo-Morales J."/>
            <person name="Bateman A."/>
            <person name="Chiu C.H."/>
            <person name="Tang P."/>
            <person name="Hegemann P."/>
            <person name="Fromm H."/>
            <person name="Raoult D."/>
            <person name="Greub G."/>
            <person name="Miranda-Saavedra D."/>
            <person name="Chen N."/>
            <person name="Nash P."/>
            <person name="Ginger M.L."/>
            <person name="Horn M."/>
            <person name="Schaap P."/>
            <person name="Caler L."/>
            <person name="Loftus B."/>
        </authorList>
    </citation>
    <scope>NUCLEOTIDE SEQUENCE [LARGE SCALE GENOMIC DNA]</scope>
    <source>
        <strain evidence="9 10">Neff</strain>
    </source>
</reference>
<feature type="compositionally biased region" description="Basic and acidic residues" evidence="7">
    <location>
        <begin position="245"/>
        <end position="255"/>
    </location>
</feature>
<dbReference type="InterPro" id="IPR013083">
    <property type="entry name" value="Znf_RING/FYVE/PHD"/>
</dbReference>
<dbReference type="RefSeq" id="XP_004337414.1">
    <property type="nucleotide sequence ID" value="XM_004337366.1"/>
</dbReference>
<feature type="compositionally biased region" description="Acidic residues" evidence="7">
    <location>
        <begin position="297"/>
        <end position="308"/>
    </location>
</feature>
<dbReference type="InterPro" id="IPR001841">
    <property type="entry name" value="Znf_RING"/>
</dbReference>
<feature type="compositionally biased region" description="Pro residues" evidence="7">
    <location>
        <begin position="82"/>
        <end position="99"/>
    </location>
</feature>
<name>L8GTF0_ACACF</name>
<feature type="domain" description="WWE" evidence="8">
    <location>
        <begin position="132"/>
        <end position="214"/>
    </location>
</feature>
<feature type="region of interest" description="Disordered" evidence="7">
    <location>
        <begin position="297"/>
        <end position="339"/>
    </location>
</feature>
<keyword evidence="10" id="KW-1185">Reference proteome</keyword>
<dbReference type="KEGG" id="acan:ACA1_275750"/>
<dbReference type="GO" id="GO:0061630">
    <property type="term" value="F:ubiquitin protein ligase activity"/>
    <property type="evidence" value="ECO:0007669"/>
    <property type="project" value="UniProtKB-EC"/>
</dbReference>
<dbReference type="CDD" id="cd09633">
    <property type="entry name" value="Deltex_C"/>
    <property type="match status" value="1"/>
</dbReference>
<feature type="compositionally biased region" description="Basic residues" evidence="7">
    <location>
        <begin position="1"/>
        <end position="11"/>
    </location>
</feature>
<evidence type="ECO:0000256" key="6">
    <source>
        <dbReference type="ARBA" id="ARBA00022723"/>
    </source>
</evidence>
<dbReference type="InterPro" id="IPR039398">
    <property type="entry name" value="Deltex_fam"/>
</dbReference>
<dbReference type="Proteomes" id="UP000011083">
    <property type="component" value="Unassembled WGS sequence"/>
</dbReference>
<proteinExistence type="inferred from homology"/>
<dbReference type="Gene3D" id="3.30.720.50">
    <property type="match status" value="2"/>
</dbReference>
<dbReference type="SUPFAM" id="SSF57850">
    <property type="entry name" value="RING/U-box"/>
    <property type="match status" value="1"/>
</dbReference>
<evidence type="ECO:0000259" key="8">
    <source>
        <dbReference type="PROSITE" id="PS50918"/>
    </source>
</evidence>
<feature type="compositionally biased region" description="Low complexity" evidence="7">
    <location>
        <begin position="23"/>
        <end position="37"/>
    </location>
</feature>
<gene>
    <name evidence="9" type="ORF">ACA1_275750</name>
</gene>
<dbReference type="InterPro" id="IPR004170">
    <property type="entry name" value="WWE_dom"/>
</dbReference>
<dbReference type="GO" id="GO:0046872">
    <property type="term" value="F:metal ion binding"/>
    <property type="evidence" value="ECO:0007669"/>
    <property type="project" value="UniProtKB-KW"/>
</dbReference>
<dbReference type="Pfam" id="PF02825">
    <property type="entry name" value="WWE"/>
    <property type="match status" value="1"/>
</dbReference>
<dbReference type="Gene3D" id="3.30.390.130">
    <property type="match status" value="1"/>
</dbReference>
<feature type="region of interest" description="Disordered" evidence="7">
    <location>
        <begin position="234"/>
        <end position="258"/>
    </location>
</feature>
<keyword evidence="5" id="KW-0808">Transferase</keyword>
<dbReference type="SUPFAM" id="SSF117839">
    <property type="entry name" value="WWE domain"/>
    <property type="match status" value="2"/>
</dbReference>
<feature type="compositionally biased region" description="Basic residues" evidence="7">
    <location>
        <begin position="322"/>
        <end position="332"/>
    </location>
</feature>
<dbReference type="InterPro" id="IPR039399">
    <property type="entry name" value="Deltex_C_sf"/>
</dbReference>
<dbReference type="PROSITE" id="PS50918">
    <property type="entry name" value="WWE"/>
    <property type="match status" value="1"/>
</dbReference>
<evidence type="ECO:0000256" key="4">
    <source>
        <dbReference type="ARBA" id="ARBA00012483"/>
    </source>
</evidence>
<dbReference type="Gene3D" id="3.30.40.10">
    <property type="entry name" value="Zinc/RING finger domain, C3HC4 (zinc finger)"/>
    <property type="match status" value="1"/>
</dbReference>
<feature type="compositionally biased region" description="Low complexity" evidence="7">
    <location>
        <begin position="100"/>
        <end position="132"/>
    </location>
</feature>
<comment type="pathway">
    <text evidence="2">Protein modification; protein ubiquitination.</text>
</comment>
<evidence type="ECO:0000313" key="10">
    <source>
        <dbReference type="Proteomes" id="UP000011083"/>
    </source>
</evidence>
<dbReference type="AlphaFoldDB" id="L8GTF0"/>
<dbReference type="Pfam" id="PF18102">
    <property type="entry name" value="DTC"/>
    <property type="match status" value="1"/>
</dbReference>
<evidence type="ECO:0000256" key="7">
    <source>
        <dbReference type="SAM" id="MobiDB-lite"/>
    </source>
</evidence>
<evidence type="ECO:0000256" key="1">
    <source>
        <dbReference type="ARBA" id="ARBA00000900"/>
    </source>
</evidence>
<dbReference type="EC" id="2.3.2.27" evidence="4"/>
<evidence type="ECO:0000313" key="9">
    <source>
        <dbReference type="EMBL" id="ELR15401.1"/>
    </source>
</evidence>
<evidence type="ECO:0000256" key="5">
    <source>
        <dbReference type="ARBA" id="ARBA00022679"/>
    </source>
</evidence>
<dbReference type="GeneID" id="14916050"/>
<dbReference type="UniPathway" id="UPA00143"/>
<dbReference type="InterPro" id="IPR037197">
    <property type="entry name" value="WWE_dom_sf"/>
</dbReference>
<dbReference type="EMBL" id="KB008032">
    <property type="protein sequence ID" value="ELR15401.1"/>
    <property type="molecule type" value="Genomic_DNA"/>
</dbReference>
<comment type="similarity">
    <text evidence="3">Belongs to the Deltex family.</text>
</comment>
<feature type="region of interest" description="Disordered" evidence="7">
    <location>
        <begin position="1"/>
        <end position="37"/>
    </location>
</feature>